<proteinExistence type="inferred from homology"/>
<keyword evidence="1 4" id="KW-0645">Protease</keyword>
<feature type="chain" id="PRO_5013236262" description="Aminopeptidase" evidence="6">
    <location>
        <begin position="20"/>
        <end position="396"/>
    </location>
</feature>
<evidence type="ECO:0000256" key="6">
    <source>
        <dbReference type="SAM" id="SignalP"/>
    </source>
</evidence>
<evidence type="ECO:0000256" key="1">
    <source>
        <dbReference type="ARBA" id="ARBA00022670"/>
    </source>
</evidence>
<evidence type="ECO:0000313" key="7">
    <source>
        <dbReference type="EMBL" id="ATA87978.1"/>
    </source>
</evidence>
<feature type="active site" evidence="5">
    <location>
        <position position="348"/>
    </location>
</feature>
<dbReference type="RefSeq" id="WP_002667834.1">
    <property type="nucleotide sequence ID" value="NZ_CAUOUD010000049.1"/>
</dbReference>
<organism evidence="7 9">
    <name type="scientific">Capnocytophaga gingivalis</name>
    <dbReference type="NCBI Taxonomy" id="1017"/>
    <lineage>
        <taxon>Bacteria</taxon>
        <taxon>Pseudomonadati</taxon>
        <taxon>Bacteroidota</taxon>
        <taxon>Flavobacteriia</taxon>
        <taxon>Flavobacteriales</taxon>
        <taxon>Flavobacteriaceae</taxon>
        <taxon>Capnocytophaga</taxon>
    </lineage>
</organism>
<reference evidence="9" key="2">
    <citation type="submission" date="2017-06" db="EMBL/GenBank/DDBJ databases">
        <title>Capnocytophaga spp. assemblies.</title>
        <authorList>
            <person name="Gulvik C.A."/>
        </authorList>
    </citation>
    <scope>NUCLEOTIDE SEQUENCE [LARGE SCALE GENOMIC DNA]</scope>
    <source>
        <strain evidence="9">H1496</strain>
    </source>
</reference>
<dbReference type="PROSITE" id="PS00139">
    <property type="entry name" value="THIOL_PROTEASE_CYS"/>
    <property type="match status" value="1"/>
</dbReference>
<dbReference type="GO" id="GO:0009636">
    <property type="term" value="P:response to toxic substance"/>
    <property type="evidence" value="ECO:0007669"/>
    <property type="project" value="TreeGrafter"/>
</dbReference>
<dbReference type="InterPro" id="IPR004134">
    <property type="entry name" value="Peptidase_C1B"/>
</dbReference>
<dbReference type="PANTHER" id="PTHR10363:SF2">
    <property type="entry name" value="BLEOMYCIN HYDROLASE"/>
    <property type="match status" value="1"/>
</dbReference>
<evidence type="ECO:0000256" key="2">
    <source>
        <dbReference type="ARBA" id="ARBA00022801"/>
    </source>
</evidence>
<keyword evidence="6" id="KW-0732">Signal</keyword>
<dbReference type="InterPro" id="IPR038765">
    <property type="entry name" value="Papain-like_cys_pep_sf"/>
</dbReference>
<dbReference type="PANTHER" id="PTHR10363">
    <property type="entry name" value="BLEOMYCIN HYDROLASE"/>
    <property type="match status" value="1"/>
</dbReference>
<keyword evidence="10" id="KW-1185">Reference proteome</keyword>
<dbReference type="PIRSF" id="PIRSF005700">
    <property type="entry name" value="PepC"/>
    <property type="match status" value="1"/>
</dbReference>
<keyword evidence="3 4" id="KW-0788">Thiol protease</keyword>
<name>A0A250FV87_9FLAO</name>
<dbReference type="GO" id="GO:0005737">
    <property type="term" value="C:cytoplasm"/>
    <property type="evidence" value="ECO:0007669"/>
    <property type="project" value="TreeGrafter"/>
</dbReference>
<evidence type="ECO:0000256" key="4">
    <source>
        <dbReference type="PIRNR" id="PIRNR005700"/>
    </source>
</evidence>
<feature type="active site" evidence="5">
    <location>
        <position position="327"/>
    </location>
</feature>
<dbReference type="Proteomes" id="UP000217250">
    <property type="component" value="Chromosome"/>
</dbReference>
<dbReference type="Gene3D" id="3.90.70.10">
    <property type="entry name" value="Cysteine proteinases"/>
    <property type="match status" value="1"/>
</dbReference>
<keyword evidence="4 7" id="KW-0031">Aminopeptidase</keyword>
<feature type="active site" evidence="5">
    <location>
        <position position="61"/>
    </location>
</feature>
<dbReference type="SUPFAM" id="SSF54001">
    <property type="entry name" value="Cysteine proteinases"/>
    <property type="match status" value="1"/>
</dbReference>
<dbReference type="EMBL" id="CP022386">
    <property type="protein sequence ID" value="ATA87978.1"/>
    <property type="molecule type" value="Genomic_DNA"/>
</dbReference>
<gene>
    <name evidence="7" type="ORF">CGC50_13030</name>
    <name evidence="8" type="ORF">VJJ49_02215</name>
</gene>
<comment type="similarity">
    <text evidence="4">Belongs to the peptidase C1 family.</text>
</comment>
<dbReference type="OMA" id="TDDHGML"/>
<evidence type="ECO:0000256" key="5">
    <source>
        <dbReference type="PIRSR" id="PIRSR005700-1"/>
    </source>
</evidence>
<reference evidence="7" key="1">
    <citation type="journal article" date="2017" name="Genome Announc.">
        <title>Twelve Complete Reference Genomes of Clinical Isolates in the Capnocytophaga Genus.</title>
        <authorList>
            <person name="Villarma A."/>
            <person name="Gulvik C.A."/>
            <person name="Rowe L.A."/>
            <person name="Sheth M."/>
            <person name="Juieng P."/>
            <person name="Nicholson A.C."/>
            <person name="Loparev V.N."/>
            <person name="McQuiston J.R."/>
        </authorList>
    </citation>
    <scope>NUCLEOTIDE SEQUENCE</scope>
    <source>
        <strain evidence="7">H1496</strain>
    </source>
</reference>
<dbReference type="GO" id="GO:0070005">
    <property type="term" value="F:cysteine-type aminopeptidase activity"/>
    <property type="evidence" value="ECO:0007669"/>
    <property type="project" value="InterPro"/>
</dbReference>
<evidence type="ECO:0000313" key="10">
    <source>
        <dbReference type="Proteomes" id="UP001324270"/>
    </source>
</evidence>
<dbReference type="GO" id="GO:0043418">
    <property type="term" value="P:homocysteine catabolic process"/>
    <property type="evidence" value="ECO:0007669"/>
    <property type="project" value="TreeGrafter"/>
</dbReference>
<dbReference type="Pfam" id="PF03051">
    <property type="entry name" value="Peptidase_C1_2"/>
    <property type="match status" value="1"/>
</dbReference>
<dbReference type="OrthoDB" id="9814054at2"/>
<dbReference type="GO" id="GO:0006508">
    <property type="term" value="P:proteolysis"/>
    <property type="evidence" value="ECO:0007669"/>
    <property type="project" value="UniProtKB-KW"/>
</dbReference>
<evidence type="ECO:0000313" key="9">
    <source>
        <dbReference type="Proteomes" id="UP000217250"/>
    </source>
</evidence>
<feature type="signal peptide" evidence="6">
    <location>
        <begin position="1"/>
        <end position="19"/>
    </location>
</feature>
<dbReference type="AlphaFoldDB" id="A0A250FV87"/>
<evidence type="ECO:0000313" key="8">
    <source>
        <dbReference type="EMBL" id="MEB3039510.1"/>
    </source>
</evidence>
<dbReference type="KEGG" id="cgh:CGC50_13030"/>
<reference evidence="8 10" key="3">
    <citation type="submission" date="2023-12" db="EMBL/GenBank/DDBJ databases">
        <title>Genomic sequences of Capnocytophaga and Parvimonas strains.</title>
        <authorList>
            <person name="Watt R.M."/>
            <person name="Wang M."/>
            <person name="Yang T."/>
            <person name="Tong W.M."/>
        </authorList>
    </citation>
    <scope>NUCLEOTIDE SEQUENCE [LARGE SCALE GENOMIC DNA]</scope>
    <source>
        <strain evidence="8 10">CCUG 13156</strain>
    </source>
</reference>
<sequence>MREKILSVLALMSISQAFAQDNLINALANNQGKDVQKYYQIKPVFAVGVTDVKDQGHSGTCWSYAGSSFLESEMIKKKKQPVDLAEIYTARKVYLEKAINYLRMHGALTWADGGEMHDVINMYRKYGAVPQSAYTGLINGATKNNFKEMQKDLEAYLKEIVASEKVPANWKEVFEQKMDSYLGAVPKTFMYNGKMYTPETFGKEVVGLQDEKYMSLISIESRPKYCNTLMAVPDNWCYEYAFNVTMEDLIRTIDYALSKGYTVGWGADVSEKSFSWRNGLALVPEKDYKDLSEAEQKDYFHVYWNEKQITPQMRQEAFDNYETTDDHAMQIVGLAKDQKGREYYIVKNSWGTSNDNKGYLYVSKNYVRYKTMNIIVNQKGTPKDLVRKFKKAPYIS</sequence>
<dbReference type="InterPro" id="IPR000169">
    <property type="entry name" value="Pept_cys_AS"/>
</dbReference>
<accession>A0A250FV87</accession>
<dbReference type="GeneID" id="84809462"/>
<dbReference type="EMBL" id="JAYKBV010000002">
    <property type="protein sequence ID" value="MEB3039510.1"/>
    <property type="molecule type" value="Genomic_DNA"/>
</dbReference>
<dbReference type="Proteomes" id="UP001324270">
    <property type="component" value="Unassembled WGS sequence"/>
</dbReference>
<evidence type="ECO:0000256" key="3">
    <source>
        <dbReference type="ARBA" id="ARBA00022807"/>
    </source>
</evidence>
<protein>
    <recommendedName>
        <fullName evidence="4">Aminopeptidase</fullName>
    </recommendedName>
</protein>
<keyword evidence="2 4" id="KW-0378">Hydrolase</keyword>